<evidence type="ECO:0000256" key="8">
    <source>
        <dbReference type="ARBA" id="ARBA00023306"/>
    </source>
</evidence>
<dbReference type="GO" id="GO:0005737">
    <property type="term" value="C:cytoplasm"/>
    <property type="evidence" value="ECO:0007669"/>
    <property type="project" value="UniProtKB-SubCell"/>
</dbReference>
<evidence type="ECO:0000259" key="16">
    <source>
        <dbReference type="Pfam" id="PF00275"/>
    </source>
</evidence>
<dbReference type="GO" id="GO:0019277">
    <property type="term" value="P:UDP-N-acetylgalactosamine biosynthetic process"/>
    <property type="evidence" value="ECO:0007669"/>
    <property type="project" value="InterPro"/>
</dbReference>
<evidence type="ECO:0000256" key="14">
    <source>
        <dbReference type="ARBA" id="ARBA00042842"/>
    </source>
</evidence>
<dbReference type="InterPro" id="IPR001986">
    <property type="entry name" value="Enolpyruvate_Tfrase_dom"/>
</dbReference>
<comment type="similarity">
    <text evidence="10">Belongs to the EPSP synthase family. MurA subfamily.</text>
</comment>
<keyword evidence="4" id="KW-0132">Cell division</keyword>
<evidence type="ECO:0000256" key="5">
    <source>
        <dbReference type="ARBA" id="ARBA00022679"/>
    </source>
</evidence>
<evidence type="ECO:0000256" key="4">
    <source>
        <dbReference type="ARBA" id="ARBA00022618"/>
    </source>
</evidence>
<keyword evidence="8" id="KW-0131">Cell cycle</keyword>
<evidence type="ECO:0000256" key="9">
    <source>
        <dbReference type="ARBA" id="ARBA00023316"/>
    </source>
</evidence>
<dbReference type="GO" id="GO:0051301">
    <property type="term" value="P:cell division"/>
    <property type="evidence" value="ECO:0007669"/>
    <property type="project" value="UniProtKB-KW"/>
</dbReference>
<comment type="pathway">
    <text evidence="2">Cell wall biogenesis; peptidoglycan biosynthesis.</text>
</comment>
<dbReference type="Pfam" id="PF00275">
    <property type="entry name" value="EPSP_synthase"/>
    <property type="match status" value="1"/>
</dbReference>
<evidence type="ECO:0000256" key="2">
    <source>
        <dbReference type="ARBA" id="ARBA00004752"/>
    </source>
</evidence>
<organism evidence="17">
    <name type="scientific">hydrothermal vent metagenome</name>
    <dbReference type="NCBI Taxonomy" id="652676"/>
    <lineage>
        <taxon>unclassified sequences</taxon>
        <taxon>metagenomes</taxon>
        <taxon>ecological metagenomes</taxon>
    </lineage>
</organism>
<evidence type="ECO:0000256" key="11">
    <source>
        <dbReference type="ARBA" id="ARBA00039108"/>
    </source>
</evidence>
<dbReference type="NCBIfam" id="TIGR01072">
    <property type="entry name" value="murA"/>
    <property type="match status" value="1"/>
</dbReference>
<dbReference type="HAMAP" id="MF_00111">
    <property type="entry name" value="MurA"/>
    <property type="match status" value="1"/>
</dbReference>
<dbReference type="InterPro" id="IPR036968">
    <property type="entry name" value="Enolpyruvate_Tfrase_sf"/>
</dbReference>
<sequence>MEKIVIEGGNPLIGEINASGAKNAVLPIIAASIVGTGTSIIKNVPHLDDVTTMNELLIQMGVQLTIVDTTNVEICADFINNPKAPYETVKTMRASILALGPLLTKYGKATVSLPGGCAIGARPVDIHLKGLEAMGAAINVENGYIIAKAKRLKGCQFYMDKVTVTGTENLLIAATLADGETTLENCATEPEVVDLAKYLSNMGAKIEGIGTSILKIQGVDKLYGCEHNVIPDRIEVGTFLVAAAATGGKITINNANPNDLESVLIKLKEAGATISTTETSVSLNMQGKRPKPVNINTAPHPAFPTDMQAQFCSLNAIASGYSIVTENLFENRFMHINELIRMGAEITVAGNQAIIQGVKHLHGAPTTATDLRASASLVIAGLVAKGRTEIFDIHFIDRGYEVIEEKLNQLGAKITRVPCK</sequence>
<keyword evidence="6" id="KW-0133">Cell shape</keyword>
<dbReference type="InterPro" id="IPR050068">
    <property type="entry name" value="MurA_subfamily"/>
</dbReference>
<dbReference type="EC" id="2.5.1.7" evidence="11"/>
<evidence type="ECO:0000256" key="15">
    <source>
        <dbReference type="ARBA" id="ARBA00047527"/>
    </source>
</evidence>
<dbReference type="SUPFAM" id="SSF55205">
    <property type="entry name" value="EPT/RTPC-like"/>
    <property type="match status" value="1"/>
</dbReference>
<evidence type="ECO:0000256" key="3">
    <source>
        <dbReference type="ARBA" id="ARBA00022490"/>
    </source>
</evidence>
<name>A0A3B0V8H3_9ZZZZ</name>
<gene>
    <name evidence="17" type="ORF">MNBD_GAMMA01-1249</name>
</gene>
<dbReference type="EMBL" id="UOEW01000219">
    <property type="protein sequence ID" value="VAW39141.1"/>
    <property type="molecule type" value="Genomic_DNA"/>
</dbReference>
<dbReference type="GO" id="GO:0008360">
    <property type="term" value="P:regulation of cell shape"/>
    <property type="evidence" value="ECO:0007669"/>
    <property type="project" value="UniProtKB-KW"/>
</dbReference>
<dbReference type="PANTHER" id="PTHR43783:SF1">
    <property type="entry name" value="UDP-N-ACETYLGLUCOSAMINE 1-CARBOXYVINYLTRANSFERASE"/>
    <property type="match status" value="1"/>
</dbReference>
<dbReference type="GO" id="GO:0008760">
    <property type="term" value="F:UDP-N-acetylglucosamine 1-carboxyvinyltransferase activity"/>
    <property type="evidence" value="ECO:0007669"/>
    <property type="project" value="UniProtKB-EC"/>
</dbReference>
<evidence type="ECO:0000256" key="6">
    <source>
        <dbReference type="ARBA" id="ARBA00022960"/>
    </source>
</evidence>
<keyword evidence="9" id="KW-0961">Cell wall biogenesis/degradation</keyword>
<dbReference type="PANTHER" id="PTHR43783">
    <property type="entry name" value="UDP-N-ACETYLGLUCOSAMINE 1-CARBOXYVINYLTRANSFERASE"/>
    <property type="match status" value="1"/>
</dbReference>
<dbReference type="NCBIfam" id="NF006873">
    <property type="entry name" value="PRK09369.1"/>
    <property type="match status" value="1"/>
</dbReference>
<comment type="subcellular location">
    <subcellularLocation>
        <location evidence="1">Cytoplasm</location>
    </subcellularLocation>
</comment>
<dbReference type="GO" id="GO:0009252">
    <property type="term" value="P:peptidoglycan biosynthetic process"/>
    <property type="evidence" value="ECO:0007669"/>
    <property type="project" value="UniProtKB-KW"/>
</dbReference>
<protein>
    <recommendedName>
        <fullName evidence="12">UDP-N-acetylglucosamine 1-carboxyvinyltransferase</fullName>
        <ecNumber evidence="11">2.5.1.7</ecNumber>
    </recommendedName>
    <alternativeName>
        <fullName evidence="13">Enoylpyruvate transferase</fullName>
    </alternativeName>
    <alternativeName>
        <fullName evidence="14">UDP-N-acetylglucosamine enolpyruvyl transferase</fullName>
    </alternativeName>
</protein>
<accession>A0A3B0V8H3</accession>
<keyword evidence="5 17" id="KW-0808">Transferase</keyword>
<keyword evidence="3" id="KW-0963">Cytoplasm</keyword>
<evidence type="ECO:0000256" key="7">
    <source>
        <dbReference type="ARBA" id="ARBA00022984"/>
    </source>
</evidence>
<evidence type="ECO:0000256" key="12">
    <source>
        <dbReference type="ARBA" id="ARBA00039754"/>
    </source>
</evidence>
<proteinExistence type="inferred from homology"/>
<dbReference type="InterPro" id="IPR013792">
    <property type="entry name" value="RNA3'P_cycl/enolpyr_Trfase_a/b"/>
</dbReference>
<evidence type="ECO:0000256" key="13">
    <source>
        <dbReference type="ARBA" id="ARBA00042443"/>
    </source>
</evidence>
<dbReference type="CDD" id="cd01555">
    <property type="entry name" value="UdpNAET"/>
    <property type="match status" value="1"/>
</dbReference>
<dbReference type="AlphaFoldDB" id="A0A3B0V8H3"/>
<evidence type="ECO:0000313" key="17">
    <source>
        <dbReference type="EMBL" id="VAW39141.1"/>
    </source>
</evidence>
<evidence type="ECO:0000256" key="10">
    <source>
        <dbReference type="ARBA" id="ARBA00038367"/>
    </source>
</evidence>
<dbReference type="GO" id="GO:0071555">
    <property type="term" value="P:cell wall organization"/>
    <property type="evidence" value="ECO:0007669"/>
    <property type="project" value="UniProtKB-KW"/>
</dbReference>
<keyword evidence="7" id="KW-0573">Peptidoglycan synthesis</keyword>
<comment type="catalytic activity">
    <reaction evidence="15">
        <text>phosphoenolpyruvate + UDP-N-acetyl-alpha-D-glucosamine = UDP-N-acetyl-3-O-(1-carboxyvinyl)-alpha-D-glucosamine + phosphate</text>
        <dbReference type="Rhea" id="RHEA:18681"/>
        <dbReference type="ChEBI" id="CHEBI:43474"/>
        <dbReference type="ChEBI" id="CHEBI:57705"/>
        <dbReference type="ChEBI" id="CHEBI:58702"/>
        <dbReference type="ChEBI" id="CHEBI:68483"/>
        <dbReference type="EC" id="2.5.1.7"/>
    </reaction>
</comment>
<feature type="domain" description="Enolpyruvate transferase" evidence="16">
    <location>
        <begin position="7"/>
        <end position="407"/>
    </location>
</feature>
<reference evidence="17" key="1">
    <citation type="submission" date="2018-06" db="EMBL/GenBank/DDBJ databases">
        <authorList>
            <person name="Zhirakovskaya E."/>
        </authorList>
    </citation>
    <scope>NUCLEOTIDE SEQUENCE</scope>
</reference>
<dbReference type="FunFam" id="3.65.10.10:FF:000001">
    <property type="entry name" value="UDP-N-acetylglucosamine 1-carboxyvinyltransferase"/>
    <property type="match status" value="1"/>
</dbReference>
<dbReference type="Gene3D" id="3.65.10.10">
    <property type="entry name" value="Enolpyruvate transferase domain"/>
    <property type="match status" value="2"/>
</dbReference>
<evidence type="ECO:0000256" key="1">
    <source>
        <dbReference type="ARBA" id="ARBA00004496"/>
    </source>
</evidence>
<dbReference type="InterPro" id="IPR005750">
    <property type="entry name" value="UDP_GlcNAc_COvinyl_MurA"/>
</dbReference>